<organism evidence="2 3">
    <name type="scientific">Canna indica</name>
    <name type="common">Indian-shot</name>
    <dbReference type="NCBI Taxonomy" id="4628"/>
    <lineage>
        <taxon>Eukaryota</taxon>
        <taxon>Viridiplantae</taxon>
        <taxon>Streptophyta</taxon>
        <taxon>Embryophyta</taxon>
        <taxon>Tracheophyta</taxon>
        <taxon>Spermatophyta</taxon>
        <taxon>Magnoliopsida</taxon>
        <taxon>Liliopsida</taxon>
        <taxon>Zingiberales</taxon>
        <taxon>Cannaceae</taxon>
        <taxon>Canna</taxon>
    </lineage>
</organism>
<accession>A0AAQ3K493</accession>
<feature type="region of interest" description="Disordered" evidence="1">
    <location>
        <begin position="34"/>
        <end position="57"/>
    </location>
</feature>
<dbReference type="EMBL" id="CP136892">
    <property type="protein sequence ID" value="WOL01600.1"/>
    <property type="molecule type" value="Genomic_DNA"/>
</dbReference>
<dbReference type="Proteomes" id="UP001327560">
    <property type="component" value="Chromosome 3"/>
</dbReference>
<evidence type="ECO:0000256" key="1">
    <source>
        <dbReference type="SAM" id="MobiDB-lite"/>
    </source>
</evidence>
<evidence type="ECO:0000313" key="3">
    <source>
        <dbReference type="Proteomes" id="UP001327560"/>
    </source>
</evidence>
<sequence>MADPDPVQDFYVSDTKSSSMELVGLSTYRASLPPISPRPTSSSPACANPAHSPRILGSQVWPSTRRSSWSSTCWGCRSSALTSSQGDDPLLGECGGFSHHHLWELQHPQSEVGQGPGTTKKG</sequence>
<evidence type="ECO:0000313" key="2">
    <source>
        <dbReference type="EMBL" id="WOL01600.1"/>
    </source>
</evidence>
<protein>
    <submittedName>
        <fullName evidence="2">Uncharacterized protein</fullName>
    </submittedName>
</protein>
<proteinExistence type="predicted"/>
<dbReference type="AlphaFoldDB" id="A0AAQ3K493"/>
<reference evidence="2 3" key="1">
    <citation type="submission" date="2023-10" db="EMBL/GenBank/DDBJ databases">
        <title>Chromosome-scale genome assembly provides insights into flower coloration mechanisms of Canna indica.</title>
        <authorList>
            <person name="Li C."/>
        </authorList>
    </citation>
    <scope>NUCLEOTIDE SEQUENCE [LARGE SCALE GENOMIC DNA]</scope>
    <source>
        <tissue evidence="2">Flower</tissue>
    </source>
</reference>
<gene>
    <name evidence="2" type="ORF">Cni_G10317</name>
</gene>
<name>A0AAQ3K493_9LILI</name>
<keyword evidence="3" id="KW-1185">Reference proteome</keyword>